<organism evidence="4 5">
    <name type="scientific">Pyrrhoderma noxium</name>
    <dbReference type="NCBI Taxonomy" id="2282107"/>
    <lineage>
        <taxon>Eukaryota</taxon>
        <taxon>Fungi</taxon>
        <taxon>Dikarya</taxon>
        <taxon>Basidiomycota</taxon>
        <taxon>Agaricomycotina</taxon>
        <taxon>Agaricomycetes</taxon>
        <taxon>Hymenochaetales</taxon>
        <taxon>Hymenochaetaceae</taxon>
        <taxon>Pyrrhoderma</taxon>
    </lineage>
</organism>
<comment type="caution">
    <text evidence="4">The sequence shown here is derived from an EMBL/GenBank/DDBJ whole genome shotgun (WGS) entry which is preliminary data.</text>
</comment>
<keyword evidence="5" id="KW-1185">Reference proteome</keyword>
<feature type="transmembrane region" description="Helical" evidence="2">
    <location>
        <begin position="20"/>
        <end position="41"/>
    </location>
</feature>
<dbReference type="Proteomes" id="UP000217199">
    <property type="component" value="Unassembled WGS sequence"/>
</dbReference>
<feature type="compositionally biased region" description="Basic residues" evidence="1">
    <location>
        <begin position="452"/>
        <end position="462"/>
    </location>
</feature>
<keyword evidence="2" id="KW-1133">Transmembrane helix</keyword>
<feature type="compositionally biased region" description="Polar residues" evidence="1">
    <location>
        <begin position="422"/>
        <end position="435"/>
    </location>
</feature>
<feature type="region of interest" description="Disordered" evidence="1">
    <location>
        <begin position="371"/>
        <end position="462"/>
    </location>
</feature>
<dbReference type="STRING" id="2282107.A0A286UEM7"/>
<dbReference type="InterPro" id="IPR045340">
    <property type="entry name" value="DUF6533"/>
</dbReference>
<dbReference type="Pfam" id="PF20151">
    <property type="entry name" value="DUF6533"/>
    <property type="match status" value="1"/>
</dbReference>
<feature type="transmembrane region" description="Helical" evidence="2">
    <location>
        <begin position="121"/>
        <end position="142"/>
    </location>
</feature>
<dbReference type="OrthoDB" id="3242376at2759"/>
<feature type="transmembrane region" description="Helical" evidence="2">
    <location>
        <begin position="170"/>
        <end position="193"/>
    </location>
</feature>
<evidence type="ECO:0000259" key="3">
    <source>
        <dbReference type="Pfam" id="PF20151"/>
    </source>
</evidence>
<protein>
    <recommendedName>
        <fullName evidence="3">DUF6533 domain-containing protein</fullName>
    </recommendedName>
</protein>
<evidence type="ECO:0000256" key="2">
    <source>
        <dbReference type="SAM" id="Phobius"/>
    </source>
</evidence>
<feature type="transmembrane region" description="Helical" evidence="2">
    <location>
        <begin position="96"/>
        <end position="114"/>
    </location>
</feature>
<sequence length="462" mass="51703">MDNTDNNAVAELASTASHLISAKMFSLACCVMLFYDILITFGEEVEKIWKQRFSLATILWFMNRYLSPLGYIVIIVSFHANWPKSVCNHYVLYPEVLKIFTSTAIGAIFTLRLYSIYGGSITMLVGVSILLVAELAVKIWAFTDGTSVPLPPGLVGCILTGRDSSNDRFVFTWVAELIFDSVIFILTISRTLIIYRRHRQGSAIPLIKIMMRDGIIYFLVIFVANAVTVSLFLTLPPDLKAINASFSTLITSLMVSRLILNLRNQASQPAAVVSYPSMNQNNDQLHLTSNVIGNLGQPVDNHWFSSGSEDSDDRRDAEVISNDVYEMFEGVKQDSSIVSQIVVEVTHSVTTDLRTSTSTTSPAGLAERILLDDSLSPSHPSPFLPPMRRPRSAVHTRDHDERNPQERERERERIQPKGRGSRPSTTNTSGGSTWQPPKAWNLEGDETYELRKPRRQKRPSTS</sequence>
<proteinExistence type="predicted"/>
<dbReference type="InParanoid" id="A0A286UEM7"/>
<dbReference type="EMBL" id="NBII01000006">
    <property type="protein sequence ID" value="PAV18037.1"/>
    <property type="molecule type" value="Genomic_DNA"/>
</dbReference>
<dbReference type="AlphaFoldDB" id="A0A286UEM7"/>
<reference evidence="4 5" key="1">
    <citation type="journal article" date="2017" name="Mol. Ecol.">
        <title>Comparative and population genomic landscape of Phellinus noxius: A hypervariable fungus causing root rot in trees.</title>
        <authorList>
            <person name="Chung C.L."/>
            <person name="Lee T.J."/>
            <person name="Akiba M."/>
            <person name="Lee H.H."/>
            <person name="Kuo T.H."/>
            <person name="Liu D."/>
            <person name="Ke H.M."/>
            <person name="Yokoi T."/>
            <person name="Roa M.B."/>
            <person name="Lu M.J."/>
            <person name="Chang Y.Y."/>
            <person name="Ann P.J."/>
            <person name="Tsai J.N."/>
            <person name="Chen C.Y."/>
            <person name="Tzean S.S."/>
            <person name="Ota Y."/>
            <person name="Hattori T."/>
            <person name="Sahashi N."/>
            <person name="Liou R.F."/>
            <person name="Kikuchi T."/>
            <person name="Tsai I.J."/>
        </authorList>
    </citation>
    <scope>NUCLEOTIDE SEQUENCE [LARGE SCALE GENOMIC DNA]</scope>
    <source>
        <strain evidence="4 5">FFPRI411160</strain>
    </source>
</reference>
<gene>
    <name evidence="4" type="ORF">PNOK_0652300</name>
</gene>
<feature type="domain" description="DUF6533" evidence="3">
    <location>
        <begin position="25"/>
        <end position="69"/>
    </location>
</feature>
<evidence type="ECO:0000313" key="4">
    <source>
        <dbReference type="EMBL" id="PAV18037.1"/>
    </source>
</evidence>
<feature type="transmembrane region" description="Helical" evidence="2">
    <location>
        <begin position="53"/>
        <end position="76"/>
    </location>
</feature>
<keyword evidence="2" id="KW-0812">Transmembrane</keyword>
<accession>A0A286UEM7</accession>
<feature type="compositionally biased region" description="Basic and acidic residues" evidence="1">
    <location>
        <begin position="395"/>
        <end position="415"/>
    </location>
</feature>
<feature type="transmembrane region" description="Helical" evidence="2">
    <location>
        <begin position="214"/>
        <end position="235"/>
    </location>
</feature>
<evidence type="ECO:0000256" key="1">
    <source>
        <dbReference type="SAM" id="MobiDB-lite"/>
    </source>
</evidence>
<keyword evidence="2" id="KW-0472">Membrane</keyword>
<evidence type="ECO:0000313" key="5">
    <source>
        <dbReference type="Proteomes" id="UP000217199"/>
    </source>
</evidence>
<name>A0A286UEM7_9AGAM</name>